<keyword evidence="2" id="KW-1003">Cell membrane</keyword>
<dbReference type="Proteomes" id="UP000727962">
    <property type="component" value="Unassembled WGS sequence"/>
</dbReference>
<keyword evidence="4" id="KW-0808">Transferase</keyword>
<sequence length="453" mass="48911">MRTAAILATLMALHGLLAIFYAGVTPYRSPGILLGQRDPKTGLPQPVPDVGAPDERQHANYVQHLLDTGTFPVFRPGDPNLIETYQSHQTPAYYILAVGWAKLCGVRDVAAPEGRRLRYLNALLGMGTVAGVFFMGVWGTGRKGLALTAAGFAALLPMLIALDSAITNDSLLYLSVTWTVGVAALCAEHGWTWRRAMLLGALAGLACLSKTSAITVLPVLVVAGLIPARRRWPMLLACIALACLIALPWWLRNARLYGDALGIQVFQQGFTGSPRTADLVAGVGPVDYWLNWFAWWTARSFIGAFGYMDIFVNGTGLPMSTRDPNTLYRLLIAAGIALAAAGLYGLKRTDVKAHWRPHVVCAFFGLLVFAGFLRFNLTYFQAQARYIIPVIGPIALLLALGLLTLAPRKKVLAAATMCAVLLALNVYVLGRLPDEFARRTTPIGSPTVADRPG</sequence>
<keyword evidence="5 8" id="KW-0812">Transmembrane</keyword>
<dbReference type="GO" id="GO:0005886">
    <property type="term" value="C:plasma membrane"/>
    <property type="evidence" value="ECO:0007669"/>
    <property type="project" value="UniProtKB-SubCell"/>
</dbReference>
<dbReference type="EMBL" id="JACOSL010000035">
    <property type="protein sequence ID" value="MBI1756561.1"/>
    <property type="molecule type" value="Genomic_DNA"/>
</dbReference>
<dbReference type="InterPro" id="IPR050297">
    <property type="entry name" value="LipidA_mod_glycosyltrf_83"/>
</dbReference>
<feature type="transmembrane region" description="Helical" evidence="8">
    <location>
        <begin position="144"/>
        <end position="162"/>
    </location>
</feature>
<feature type="transmembrane region" description="Helical" evidence="8">
    <location>
        <begin position="357"/>
        <end position="375"/>
    </location>
</feature>
<dbReference type="GO" id="GO:0016763">
    <property type="term" value="F:pentosyltransferase activity"/>
    <property type="evidence" value="ECO:0007669"/>
    <property type="project" value="TreeGrafter"/>
</dbReference>
<evidence type="ECO:0000256" key="8">
    <source>
        <dbReference type="SAM" id="Phobius"/>
    </source>
</evidence>
<dbReference type="InterPro" id="IPR038731">
    <property type="entry name" value="RgtA/B/C-like"/>
</dbReference>
<dbReference type="PANTHER" id="PTHR33908">
    <property type="entry name" value="MANNOSYLTRANSFERASE YKCB-RELATED"/>
    <property type="match status" value="1"/>
</dbReference>
<name>A0A931LVE6_FIMGI</name>
<reference evidence="10" key="1">
    <citation type="submission" date="2020-07" db="EMBL/GenBank/DDBJ databases">
        <title>Huge and variable diversity of episymbiotic CPR bacteria and DPANN archaea in groundwater ecosystems.</title>
        <authorList>
            <person name="He C.Y."/>
            <person name="Keren R."/>
            <person name="Whittaker M."/>
            <person name="Farag I.F."/>
            <person name="Doudna J."/>
            <person name="Cate J.H.D."/>
            <person name="Banfield J.F."/>
        </authorList>
    </citation>
    <scope>NUCLEOTIDE SEQUENCE</scope>
    <source>
        <strain evidence="10">NC_groundwater_17_Pr7_B-0.1um_64_12</strain>
    </source>
</reference>
<keyword evidence="7 8" id="KW-0472">Membrane</keyword>
<feature type="transmembrane region" description="Helical" evidence="8">
    <location>
        <begin position="197"/>
        <end position="225"/>
    </location>
</feature>
<evidence type="ECO:0000256" key="7">
    <source>
        <dbReference type="ARBA" id="ARBA00023136"/>
    </source>
</evidence>
<evidence type="ECO:0000256" key="2">
    <source>
        <dbReference type="ARBA" id="ARBA00022475"/>
    </source>
</evidence>
<evidence type="ECO:0000256" key="6">
    <source>
        <dbReference type="ARBA" id="ARBA00022989"/>
    </source>
</evidence>
<comment type="caution">
    <text evidence="10">The sequence shown here is derived from an EMBL/GenBank/DDBJ whole genome shotgun (WGS) entry which is preliminary data.</text>
</comment>
<evidence type="ECO:0000313" key="10">
    <source>
        <dbReference type="EMBL" id="MBI1756561.1"/>
    </source>
</evidence>
<feature type="transmembrane region" description="Helical" evidence="8">
    <location>
        <begin position="411"/>
        <end position="430"/>
    </location>
</feature>
<evidence type="ECO:0000259" key="9">
    <source>
        <dbReference type="Pfam" id="PF13231"/>
    </source>
</evidence>
<protein>
    <submittedName>
        <fullName evidence="10">Glycosyltransferase family 39 protein</fullName>
    </submittedName>
</protein>
<evidence type="ECO:0000256" key="1">
    <source>
        <dbReference type="ARBA" id="ARBA00004651"/>
    </source>
</evidence>
<accession>A0A931LVE6</accession>
<dbReference type="GO" id="GO:0009103">
    <property type="term" value="P:lipopolysaccharide biosynthetic process"/>
    <property type="evidence" value="ECO:0007669"/>
    <property type="project" value="UniProtKB-ARBA"/>
</dbReference>
<evidence type="ECO:0000256" key="3">
    <source>
        <dbReference type="ARBA" id="ARBA00022676"/>
    </source>
</evidence>
<feature type="transmembrane region" description="Helical" evidence="8">
    <location>
        <begin position="171"/>
        <end position="191"/>
    </location>
</feature>
<dbReference type="PANTHER" id="PTHR33908:SF11">
    <property type="entry name" value="MEMBRANE PROTEIN"/>
    <property type="match status" value="1"/>
</dbReference>
<gene>
    <name evidence="10" type="ORF">HYR64_05585</name>
</gene>
<dbReference type="Pfam" id="PF13231">
    <property type="entry name" value="PMT_2"/>
    <property type="match status" value="1"/>
</dbReference>
<evidence type="ECO:0000256" key="4">
    <source>
        <dbReference type="ARBA" id="ARBA00022679"/>
    </source>
</evidence>
<feature type="transmembrane region" description="Helical" evidence="8">
    <location>
        <begin position="326"/>
        <end position="345"/>
    </location>
</feature>
<feature type="transmembrane region" description="Helical" evidence="8">
    <location>
        <begin position="293"/>
        <end position="314"/>
    </location>
</feature>
<feature type="transmembrane region" description="Helical" evidence="8">
    <location>
        <begin position="387"/>
        <end position="405"/>
    </location>
</feature>
<dbReference type="AlphaFoldDB" id="A0A931LVE6"/>
<proteinExistence type="predicted"/>
<evidence type="ECO:0000256" key="5">
    <source>
        <dbReference type="ARBA" id="ARBA00022692"/>
    </source>
</evidence>
<feature type="transmembrane region" description="Helical" evidence="8">
    <location>
        <begin position="117"/>
        <end position="138"/>
    </location>
</feature>
<comment type="subcellular location">
    <subcellularLocation>
        <location evidence="1">Cell membrane</location>
        <topology evidence="1">Multi-pass membrane protein</topology>
    </subcellularLocation>
</comment>
<feature type="domain" description="Glycosyltransferase RgtA/B/C/D-like" evidence="9">
    <location>
        <begin position="116"/>
        <end position="249"/>
    </location>
</feature>
<feature type="transmembrane region" description="Helical" evidence="8">
    <location>
        <begin position="232"/>
        <end position="251"/>
    </location>
</feature>
<organism evidence="10 11">
    <name type="scientific">Fimbriimonas ginsengisoli</name>
    <dbReference type="NCBI Taxonomy" id="1005039"/>
    <lineage>
        <taxon>Bacteria</taxon>
        <taxon>Bacillati</taxon>
        <taxon>Armatimonadota</taxon>
        <taxon>Fimbriimonadia</taxon>
        <taxon>Fimbriimonadales</taxon>
        <taxon>Fimbriimonadaceae</taxon>
        <taxon>Fimbriimonas</taxon>
    </lineage>
</organism>
<evidence type="ECO:0000313" key="11">
    <source>
        <dbReference type="Proteomes" id="UP000727962"/>
    </source>
</evidence>
<keyword evidence="3" id="KW-0328">Glycosyltransferase</keyword>
<keyword evidence="6 8" id="KW-1133">Transmembrane helix</keyword>